<dbReference type="InterPro" id="IPR022357">
    <property type="entry name" value="MIP_CS"/>
</dbReference>
<evidence type="ECO:0000256" key="4">
    <source>
        <dbReference type="ARBA" id="ARBA00022692"/>
    </source>
</evidence>
<dbReference type="GO" id="GO:0016020">
    <property type="term" value="C:membrane"/>
    <property type="evidence" value="ECO:0007669"/>
    <property type="project" value="UniProtKB-SubCell"/>
</dbReference>
<dbReference type="GO" id="GO:0015254">
    <property type="term" value="F:glycerol channel activity"/>
    <property type="evidence" value="ECO:0007669"/>
    <property type="project" value="UniProtKB-ARBA"/>
</dbReference>
<protein>
    <submittedName>
        <fullName evidence="9">Uncharacterized protein</fullName>
    </submittedName>
</protein>
<dbReference type="AlphaFoldDB" id="A0ABD0JUU3"/>
<evidence type="ECO:0000313" key="9">
    <source>
        <dbReference type="EMBL" id="KAK7478410.1"/>
    </source>
</evidence>
<evidence type="ECO:0000256" key="2">
    <source>
        <dbReference type="ARBA" id="ARBA00006175"/>
    </source>
</evidence>
<feature type="transmembrane region" description="Helical" evidence="8">
    <location>
        <begin position="22"/>
        <end position="45"/>
    </location>
</feature>
<comment type="caution">
    <text evidence="9">The sequence shown here is derived from an EMBL/GenBank/DDBJ whole genome shotgun (WGS) entry which is preliminary data.</text>
</comment>
<dbReference type="PANTHER" id="PTHR43829:SF9">
    <property type="entry name" value="AQUAPORIN-9"/>
    <property type="match status" value="1"/>
</dbReference>
<name>A0ABD0JUU3_9CAEN</name>
<dbReference type="SUPFAM" id="SSF81338">
    <property type="entry name" value="Aquaporin-like"/>
    <property type="match status" value="1"/>
</dbReference>
<keyword evidence="5 8" id="KW-1133">Transmembrane helix</keyword>
<evidence type="ECO:0000313" key="10">
    <source>
        <dbReference type="Proteomes" id="UP001519460"/>
    </source>
</evidence>
<feature type="transmembrane region" description="Helical" evidence="8">
    <location>
        <begin position="206"/>
        <end position="225"/>
    </location>
</feature>
<dbReference type="PRINTS" id="PR00783">
    <property type="entry name" value="MINTRINSICP"/>
</dbReference>
<dbReference type="PRINTS" id="PR02019">
    <property type="entry name" value="AQUAPORIN7"/>
</dbReference>
<dbReference type="Gene3D" id="1.20.1080.10">
    <property type="entry name" value="Glycerol uptake facilitator protein"/>
    <property type="match status" value="1"/>
</dbReference>
<comment type="subcellular location">
    <subcellularLocation>
        <location evidence="1">Membrane</location>
        <topology evidence="1">Multi-pass membrane protein</topology>
    </subcellularLocation>
</comment>
<keyword evidence="6 8" id="KW-0472">Membrane</keyword>
<keyword evidence="4 7" id="KW-0812">Transmembrane</keyword>
<dbReference type="Proteomes" id="UP001519460">
    <property type="component" value="Unassembled WGS sequence"/>
</dbReference>
<dbReference type="InterPro" id="IPR050363">
    <property type="entry name" value="MIP/Aquaporin"/>
</dbReference>
<organism evidence="9 10">
    <name type="scientific">Batillaria attramentaria</name>
    <dbReference type="NCBI Taxonomy" id="370345"/>
    <lineage>
        <taxon>Eukaryota</taxon>
        <taxon>Metazoa</taxon>
        <taxon>Spiralia</taxon>
        <taxon>Lophotrochozoa</taxon>
        <taxon>Mollusca</taxon>
        <taxon>Gastropoda</taxon>
        <taxon>Caenogastropoda</taxon>
        <taxon>Sorbeoconcha</taxon>
        <taxon>Cerithioidea</taxon>
        <taxon>Batillariidae</taxon>
        <taxon>Batillaria</taxon>
    </lineage>
</organism>
<evidence type="ECO:0000256" key="8">
    <source>
        <dbReference type="SAM" id="Phobius"/>
    </source>
</evidence>
<dbReference type="Pfam" id="PF00230">
    <property type="entry name" value="MIP"/>
    <property type="match status" value="1"/>
</dbReference>
<accession>A0ABD0JUU3</accession>
<feature type="transmembrane region" description="Helical" evidence="8">
    <location>
        <begin position="153"/>
        <end position="171"/>
    </location>
</feature>
<keyword evidence="3 7" id="KW-0813">Transport</keyword>
<dbReference type="NCBIfam" id="TIGR00861">
    <property type="entry name" value="MIP"/>
    <property type="match status" value="1"/>
</dbReference>
<dbReference type="InterPro" id="IPR000425">
    <property type="entry name" value="MIP"/>
</dbReference>
<evidence type="ECO:0000256" key="7">
    <source>
        <dbReference type="RuleBase" id="RU000477"/>
    </source>
</evidence>
<dbReference type="CDD" id="cd00333">
    <property type="entry name" value="MIP"/>
    <property type="match status" value="1"/>
</dbReference>
<dbReference type="PANTHER" id="PTHR43829">
    <property type="entry name" value="AQUAPORIN OR AQUAGLYCEROPORIN RELATED"/>
    <property type="match status" value="1"/>
</dbReference>
<proteinExistence type="inferred from homology"/>
<comment type="similarity">
    <text evidence="2 7">Belongs to the MIP/aquaporin (TC 1.A.8) family.</text>
</comment>
<dbReference type="EMBL" id="JACVVK020000326">
    <property type="protein sequence ID" value="KAK7478410.1"/>
    <property type="molecule type" value="Genomic_DNA"/>
</dbReference>
<evidence type="ECO:0000256" key="3">
    <source>
        <dbReference type="ARBA" id="ARBA00022448"/>
    </source>
</evidence>
<evidence type="ECO:0000256" key="5">
    <source>
        <dbReference type="ARBA" id="ARBA00022989"/>
    </source>
</evidence>
<dbReference type="PROSITE" id="PS00221">
    <property type="entry name" value="MIP"/>
    <property type="match status" value="1"/>
</dbReference>
<gene>
    <name evidence="9" type="ORF">BaRGS_00030335</name>
</gene>
<reference evidence="9 10" key="1">
    <citation type="journal article" date="2023" name="Sci. Data">
        <title>Genome assembly of the Korean intertidal mud-creeper Batillaria attramentaria.</title>
        <authorList>
            <person name="Patra A.K."/>
            <person name="Ho P.T."/>
            <person name="Jun S."/>
            <person name="Lee S.J."/>
            <person name="Kim Y."/>
            <person name="Won Y.J."/>
        </authorList>
    </citation>
    <scope>NUCLEOTIDE SEQUENCE [LARGE SCALE GENOMIC DNA]</scope>
    <source>
        <strain evidence="9">Wonlab-2016</strain>
    </source>
</reference>
<feature type="transmembrane region" description="Helical" evidence="8">
    <location>
        <begin position="66"/>
        <end position="87"/>
    </location>
</feature>
<sequence>MALTAIAQRVLGGPGAGSQTTISWATGIGVTLGVYVAGGVSGGHINPAVSVAMAALGRLPWVKLPAYLAGQYLGSFLASACVFLVYWDAIEHYDGGQRTVQGETATAAIFATYPQPYVSTWTGLGDQVYATCFLLITILAISDKRNMGPRPGLMAISLGLIVVATNMTLALNCGNAMNPARDLSPRIFTVLAGWGVEPFSFRDYNWWWVPIVGPHVGALLGAAIYHGFIERHWTPGHAQEDETQRLTPPEDIVVHTKSV</sequence>
<evidence type="ECO:0000256" key="1">
    <source>
        <dbReference type="ARBA" id="ARBA00004141"/>
    </source>
</evidence>
<dbReference type="InterPro" id="IPR023271">
    <property type="entry name" value="Aquaporin-like"/>
</dbReference>
<feature type="transmembrane region" description="Helical" evidence="8">
    <location>
        <begin position="121"/>
        <end position="141"/>
    </location>
</feature>
<evidence type="ECO:0000256" key="6">
    <source>
        <dbReference type="ARBA" id="ARBA00023136"/>
    </source>
</evidence>
<keyword evidence="10" id="KW-1185">Reference proteome</keyword>